<gene>
    <name evidence="3" type="ORF">GU926_05520</name>
</gene>
<evidence type="ECO:0000259" key="2">
    <source>
        <dbReference type="Pfam" id="PF03807"/>
    </source>
</evidence>
<dbReference type="GO" id="GO:0008823">
    <property type="term" value="F:cupric reductase (NADH) activity"/>
    <property type="evidence" value="ECO:0007669"/>
    <property type="project" value="TreeGrafter"/>
</dbReference>
<dbReference type="InterPro" id="IPR036291">
    <property type="entry name" value="NAD(P)-bd_dom_sf"/>
</dbReference>
<dbReference type="Gene3D" id="3.40.50.720">
    <property type="entry name" value="NAD(P)-binding Rossmann-like Domain"/>
    <property type="match status" value="1"/>
</dbReference>
<dbReference type="KEGG" id="nib:GU926_05520"/>
<dbReference type="GO" id="GO:0005886">
    <property type="term" value="C:plasma membrane"/>
    <property type="evidence" value="ECO:0007669"/>
    <property type="project" value="TreeGrafter"/>
</dbReference>
<dbReference type="PANTHER" id="PTHR14239:SF0">
    <property type="entry name" value="F420-DEPENDENT NADP REDUCTASE"/>
    <property type="match status" value="1"/>
</dbReference>
<proteinExistence type="predicted"/>
<feature type="domain" description="Pyrroline-5-carboxylate reductase catalytic N-terminal" evidence="2">
    <location>
        <begin position="2"/>
        <end position="92"/>
    </location>
</feature>
<dbReference type="EMBL" id="CP047897">
    <property type="protein sequence ID" value="QHL86923.1"/>
    <property type="molecule type" value="Genomic_DNA"/>
</dbReference>
<dbReference type="Pfam" id="PF03807">
    <property type="entry name" value="F420_oxidored"/>
    <property type="match status" value="1"/>
</dbReference>
<protein>
    <submittedName>
        <fullName evidence="3">NAD(P)-binding domain-containing protein</fullName>
    </submittedName>
</protein>
<dbReference type="RefSeq" id="WP_160689800.1">
    <property type="nucleotide sequence ID" value="NZ_CP047897.1"/>
</dbReference>
<dbReference type="AlphaFoldDB" id="A0A6P1P0M5"/>
<keyword evidence="4" id="KW-1185">Reference proteome</keyword>
<dbReference type="InterPro" id="IPR051267">
    <property type="entry name" value="STEAP_metalloreductase"/>
</dbReference>
<sequence>MKIGIIGAGVIGKGLARNFKAAGHEVTLADARGVASIQAIADAAGITAVEMEDVVKDVDVLVLSIPFGNIPDLAKTLEGKIGADVVIVETTNYWPNRDGIVEEVENGKVNSVWVQEQFGRPVVKAFSNIGAYSLATGGKPKGSEGRIALAVSGDEQKSKDVVLGLVDDDGFDALDAGPLEDSWRQQACSPAYCTDLTLPELVKARKSAERETLRDKQALLFSKMGEYGDEFFKIIMSGNYPEGFVDHGVDIARAINGLPERTDEQKLYKRTF</sequence>
<dbReference type="GO" id="GO:0052851">
    <property type="term" value="F:ferric-chelate reductase (NADPH) activity"/>
    <property type="evidence" value="ECO:0007669"/>
    <property type="project" value="TreeGrafter"/>
</dbReference>
<reference evidence="3 4" key="1">
    <citation type="submission" date="2020-01" db="EMBL/GenBank/DDBJ databases">
        <authorList>
            <person name="Kim M."/>
        </authorList>
    </citation>
    <scope>NUCLEOTIDE SEQUENCE [LARGE SCALE GENOMIC DNA]</scope>
    <source>
        <strain evidence="3 4">BT10</strain>
    </source>
</reference>
<dbReference type="Proteomes" id="UP000464214">
    <property type="component" value="Chromosome"/>
</dbReference>
<dbReference type="InterPro" id="IPR028939">
    <property type="entry name" value="P5C_Rdtase_cat_N"/>
</dbReference>
<organism evidence="3 4">
    <name type="scientific">Nibribacter ruber</name>
    <dbReference type="NCBI Taxonomy" id="2698458"/>
    <lineage>
        <taxon>Bacteria</taxon>
        <taxon>Pseudomonadati</taxon>
        <taxon>Bacteroidota</taxon>
        <taxon>Cytophagia</taxon>
        <taxon>Cytophagales</taxon>
        <taxon>Hymenobacteraceae</taxon>
        <taxon>Nibribacter</taxon>
    </lineage>
</organism>
<dbReference type="SUPFAM" id="SSF51735">
    <property type="entry name" value="NAD(P)-binding Rossmann-fold domains"/>
    <property type="match status" value="1"/>
</dbReference>
<evidence type="ECO:0000313" key="4">
    <source>
        <dbReference type="Proteomes" id="UP000464214"/>
    </source>
</evidence>
<accession>A0A6P1P0M5</accession>
<evidence type="ECO:0000256" key="1">
    <source>
        <dbReference type="ARBA" id="ARBA00023002"/>
    </source>
</evidence>
<name>A0A6P1P0M5_9BACT</name>
<dbReference type="PANTHER" id="PTHR14239">
    <property type="entry name" value="DUDULIN-RELATED"/>
    <property type="match status" value="1"/>
</dbReference>
<evidence type="ECO:0000313" key="3">
    <source>
        <dbReference type="EMBL" id="QHL86923.1"/>
    </source>
</evidence>
<dbReference type="GO" id="GO:0015677">
    <property type="term" value="P:copper ion import"/>
    <property type="evidence" value="ECO:0007669"/>
    <property type="project" value="TreeGrafter"/>
</dbReference>
<keyword evidence="1" id="KW-0560">Oxidoreductase</keyword>